<dbReference type="RefSeq" id="WP_179259636.1">
    <property type="nucleotide sequence ID" value="NZ_CP058601.1"/>
</dbReference>
<dbReference type="OrthoDB" id="346267at2157"/>
<reference evidence="1 2" key="1">
    <citation type="submission" date="2020-07" db="EMBL/GenBank/DDBJ databases">
        <authorList>
            <person name="Cui H."/>
        </authorList>
    </citation>
    <scope>NUCLEOTIDE SEQUENCE [LARGE SCALE GENOMIC DNA]</scope>
    <source>
        <strain evidence="1 2">YPL8</strain>
    </source>
</reference>
<evidence type="ECO:0000313" key="2">
    <source>
        <dbReference type="Proteomes" id="UP000509241"/>
    </source>
</evidence>
<dbReference type="AlphaFoldDB" id="A0A7D5GFV1"/>
<sequence length="308" mass="32401">MTGGGAASLAFGKEQSFKGSLVDSDSDGTPEYWAFGRNPTVTELDLDRALERLTEGDQAESVESLATNLEGAFAVETVISSDVHGDVEDIVFNDAGTGFKAGRAVSSRVFAGIDYLDGTCERELIGCIPLEYSISYTQDGTLTYSLSMGYADEKTATSLTPSSVNQVSDGTSAAAHSFQLDVDGTTVTKLQEAELSITNISRFQRGPSPIAVDAVLARPETELTADAIFSGPSRLELAYGSSGSTSTQDRMSSVAGTITITIDGTALSTYNLAKLKPDTYSWNDLISDGDTDMTDSTTFNVDGGVTIS</sequence>
<keyword evidence="2" id="KW-1185">Reference proteome</keyword>
<dbReference type="Proteomes" id="UP000509241">
    <property type="component" value="Chromosome"/>
</dbReference>
<proteinExistence type="predicted"/>
<organism evidence="1 2">
    <name type="scientific">Natrinema halophilum</name>
    <dbReference type="NCBI Taxonomy" id="1699371"/>
    <lineage>
        <taxon>Archaea</taxon>
        <taxon>Methanobacteriati</taxon>
        <taxon>Methanobacteriota</taxon>
        <taxon>Stenosarchaea group</taxon>
        <taxon>Halobacteria</taxon>
        <taxon>Halobacteriales</taxon>
        <taxon>Natrialbaceae</taxon>
        <taxon>Natrinema</taxon>
    </lineage>
</organism>
<dbReference type="GeneID" id="56032236"/>
<name>A0A7D5GFV1_9EURY</name>
<gene>
    <name evidence="1" type="ORF">HYG82_03055</name>
</gene>
<evidence type="ECO:0000313" key="1">
    <source>
        <dbReference type="EMBL" id="QLG47894.1"/>
    </source>
</evidence>
<dbReference type="EMBL" id="CP058601">
    <property type="protein sequence ID" value="QLG47894.1"/>
    <property type="molecule type" value="Genomic_DNA"/>
</dbReference>
<accession>A0A7D5GFV1</accession>
<protein>
    <submittedName>
        <fullName evidence="1">Uncharacterized protein</fullName>
    </submittedName>
</protein>
<dbReference type="KEGG" id="haly:HYG82_03055"/>